<dbReference type="InterPro" id="IPR008969">
    <property type="entry name" value="CarboxyPept-like_regulatory"/>
</dbReference>
<evidence type="ECO:0000313" key="2">
    <source>
        <dbReference type="EMBL" id="MFC4665454.1"/>
    </source>
</evidence>
<reference evidence="3" key="1">
    <citation type="journal article" date="2019" name="Int. J. Syst. Evol. Microbiol.">
        <title>The Global Catalogue of Microorganisms (GCM) 10K type strain sequencing project: providing services to taxonomists for standard genome sequencing and annotation.</title>
        <authorList>
            <consortium name="The Broad Institute Genomics Platform"/>
            <consortium name="The Broad Institute Genome Sequencing Center for Infectious Disease"/>
            <person name="Wu L."/>
            <person name="Ma J."/>
        </authorList>
    </citation>
    <scope>NUCLEOTIDE SEQUENCE [LARGE SCALE GENOMIC DNA]</scope>
    <source>
        <strain evidence="3">CGMCC 4.7357</strain>
    </source>
</reference>
<dbReference type="InterPro" id="IPR043741">
    <property type="entry name" value="DUF5686"/>
</dbReference>
<accession>A0ABV9K686</accession>
<feature type="signal peptide" evidence="1">
    <location>
        <begin position="1"/>
        <end position="24"/>
    </location>
</feature>
<dbReference type="Pfam" id="PF18939">
    <property type="entry name" value="DUF5686"/>
    <property type="match status" value="1"/>
</dbReference>
<dbReference type="EMBL" id="JBHSGO010000041">
    <property type="protein sequence ID" value="MFC4665454.1"/>
    <property type="molecule type" value="Genomic_DNA"/>
</dbReference>
<dbReference type="Gene3D" id="2.60.40.1120">
    <property type="entry name" value="Carboxypeptidase-like, regulatory domain"/>
    <property type="match status" value="1"/>
</dbReference>
<name>A0ABV9K686_9PORP</name>
<gene>
    <name evidence="2" type="ORF">ACFO3G_02325</name>
</gene>
<dbReference type="Proteomes" id="UP001596020">
    <property type="component" value="Unassembled WGS sequence"/>
</dbReference>
<keyword evidence="1" id="KW-0732">Signal</keyword>
<keyword evidence="3" id="KW-1185">Reference proteome</keyword>
<organism evidence="2 3">
    <name type="scientific">Falsiporphyromonas endometrii</name>
    <dbReference type="NCBI Taxonomy" id="1387297"/>
    <lineage>
        <taxon>Bacteria</taxon>
        <taxon>Pseudomonadati</taxon>
        <taxon>Bacteroidota</taxon>
        <taxon>Bacteroidia</taxon>
        <taxon>Bacteroidales</taxon>
        <taxon>Porphyromonadaceae</taxon>
        <taxon>Falsiporphyromonas</taxon>
    </lineage>
</organism>
<sequence>MTQNRHIHTLFIGLITLLLSTVCAGREASAQSATHIDGVVLDSVTGESLPFVTITYEENKKIGSTSDVNGKFSVTSTKGYRHLIFSFVGYETKHVILKPGEKRHAFRVRMNVQSVTLGALIVRPKKQKYSRKNNPAVELMKKAIALKKYNHINAVDRYQYDTYERLVISLDNFRKGDSFFGVDSAKCATIVDTSAFGEKLVFPVSLREKVSHVVKNEVDGEMTRVVGQNLIGIEEEVDEGPLSANIQEIFRPVDIYDANIPILLQRIPSPLNKTFATGFYKFFIQDTVMIDGIKCIELNFVPFEPHAPGFTGKIRLTQPECAVQHVELNMPYSSNINWVKKMKLIQNFKSHTIQEGDSTRVIWLPDKQITDVLITADQLFINRGLEIQQTRIFTDYIFGQDAKTMPLNLKEKPEGYINIIQDQSKWQAVRPEKLPHGAASVPILMDHLKKRSLYKTLSFVARSVISGYIPVPKGMKDGYARSKFDLGPIQTFLSGNSIEGFRVRIGGETTANLSPHFFWDGYLAYGTKDNKLKYRSAFYYSPNRKQYFIDEFPRKNIYASIQYDLFTPGQIYEPIYNGDIIRELGSMDNRKRTYINEYKLGYIRDWTKTFSTDIFIGHKKVTPTNELIYEEIMPDMTTQRVSFYKASEVGISLQWEPLRVIYNGRKGTESGFNLTRRGPLFKLSHRWGIKGFLGSSYNYQRTDFEMRQDLRLSLFGYIDLRGTAGIIWDKAPYPLLEIPATNGGYFINQDCYQLMKPQEFIMDRWAGLHAYYHMNGLLFDRIPLLKKLGLREVISYSFLWGNMSNKNLPTSPGLYKYSEGVEAMSNTWYMEGSIGIENIFKLFRVDLFRRFTQLHKPDVDKWGLRVAVSLHF</sequence>
<dbReference type="RefSeq" id="WP_380077603.1">
    <property type="nucleotide sequence ID" value="NZ_JBHSGO010000041.1"/>
</dbReference>
<protein>
    <submittedName>
        <fullName evidence="2">DUF5686 family protein</fullName>
    </submittedName>
</protein>
<evidence type="ECO:0000256" key="1">
    <source>
        <dbReference type="SAM" id="SignalP"/>
    </source>
</evidence>
<dbReference type="Pfam" id="PF13715">
    <property type="entry name" value="CarbopepD_reg_2"/>
    <property type="match status" value="1"/>
</dbReference>
<feature type="chain" id="PRO_5045927673" evidence="1">
    <location>
        <begin position="25"/>
        <end position="872"/>
    </location>
</feature>
<comment type="caution">
    <text evidence="2">The sequence shown here is derived from an EMBL/GenBank/DDBJ whole genome shotgun (WGS) entry which is preliminary data.</text>
</comment>
<proteinExistence type="predicted"/>
<dbReference type="SUPFAM" id="SSF49464">
    <property type="entry name" value="Carboxypeptidase regulatory domain-like"/>
    <property type="match status" value="1"/>
</dbReference>
<evidence type="ECO:0000313" key="3">
    <source>
        <dbReference type="Proteomes" id="UP001596020"/>
    </source>
</evidence>